<gene>
    <name evidence="5" type="ORF">DES31_1890</name>
</gene>
<sequence length="122" mass="13602">MQTNLTNYEETIFSKIIRKEIPAAIVYQDDLVTAFRDISPQAKTHILIVPNKFIPTINHATQEDEAALGRLFTVAAKIAKEEGIAESGYRLIVNCNQDGGQEVYHIHMHLVGGEPLGRMLAK</sequence>
<dbReference type="InterPro" id="IPR036265">
    <property type="entry name" value="HIT-like_sf"/>
</dbReference>
<dbReference type="CDD" id="cd01276">
    <property type="entry name" value="PKCI_related"/>
    <property type="match status" value="1"/>
</dbReference>
<dbReference type="PANTHER" id="PTHR23089">
    <property type="entry name" value="HISTIDINE TRIAD HIT PROTEIN"/>
    <property type="match status" value="1"/>
</dbReference>
<dbReference type="PROSITE" id="PS51084">
    <property type="entry name" value="HIT_2"/>
    <property type="match status" value="1"/>
</dbReference>
<feature type="active site" description="Tele-AMP-histidine intermediate" evidence="1">
    <location>
        <position position="107"/>
    </location>
</feature>
<evidence type="ECO:0000256" key="3">
    <source>
        <dbReference type="PROSITE-ProRule" id="PRU00464"/>
    </source>
</evidence>
<keyword evidence="6" id="KW-1185">Reference proteome</keyword>
<reference evidence="5 6" key="1">
    <citation type="submission" date="2018-10" db="EMBL/GenBank/DDBJ databases">
        <title>Genomic Encyclopedia of Type Strains, Phase IV (KMG-IV): sequencing the most valuable type-strain genomes for metagenomic binning, comparative biology and taxonomic classification.</title>
        <authorList>
            <person name="Goeker M."/>
        </authorList>
    </citation>
    <scope>NUCLEOTIDE SEQUENCE [LARGE SCALE GENOMIC DNA]</scope>
    <source>
        <strain evidence="5 6">DSM 23800</strain>
    </source>
</reference>
<evidence type="ECO:0000313" key="5">
    <source>
        <dbReference type="EMBL" id="RKR70636.1"/>
    </source>
</evidence>
<dbReference type="InterPro" id="IPR019808">
    <property type="entry name" value="Histidine_triad_CS"/>
</dbReference>
<dbReference type="AlphaFoldDB" id="A0A420XEM6"/>
<feature type="short sequence motif" description="Histidine triad motif" evidence="2 3">
    <location>
        <begin position="105"/>
        <end position="109"/>
    </location>
</feature>
<evidence type="ECO:0000256" key="2">
    <source>
        <dbReference type="PIRSR" id="PIRSR601310-3"/>
    </source>
</evidence>
<dbReference type="SUPFAM" id="SSF54197">
    <property type="entry name" value="HIT-like"/>
    <property type="match status" value="1"/>
</dbReference>
<name>A0A420XEM6_9PAST</name>
<protein>
    <submittedName>
        <fullName evidence="5">Histidine triad (HIT) family protein</fullName>
    </submittedName>
</protein>
<dbReference type="InterPro" id="IPR011146">
    <property type="entry name" value="HIT-like"/>
</dbReference>
<evidence type="ECO:0000259" key="4">
    <source>
        <dbReference type="PROSITE" id="PS51084"/>
    </source>
</evidence>
<comment type="caution">
    <text evidence="5">The sequence shown here is derived from an EMBL/GenBank/DDBJ whole genome shotgun (WGS) entry which is preliminary data.</text>
</comment>
<dbReference type="Proteomes" id="UP000280099">
    <property type="component" value="Unassembled WGS sequence"/>
</dbReference>
<accession>A0A420XEM6</accession>
<dbReference type="InterPro" id="IPR001310">
    <property type="entry name" value="Histidine_triad_HIT"/>
</dbReference>
<dbReference type="EMBL" id="RBJC01000011">
    <property type="protein sequence ID" value="RKR70636.1"/>
    <property type="molecule type" value="Genomic_DNA"/>
</dbReference>
<dbReference type="PRINTS" id="PR00332">
    <property type="entry name" value="HISTRIAD"/>
</dbReference>
<evidence type="ECO:0000313" key="6">
    <source>
        <dbReference type="Proteomes" id="UP000280099"/>
    </source>
</evidence>
<dbReference type="GO" id="GO:0003824">
    <property type="term" value="F:catalytic activity"/>
    <property type="evidence" value="ECO:0007669"/>
    <property type="project" value="InterPro"/>
</dbReference>
<proteinExistence type="predicted"/>
<feature type="domain" description="HIT" evidence="4">
    <location>
        <begin position="12"/>
        <end position="121"/>
    </location>
</feature>
<dbReference type="Pfam" id="PF01230">
    <property type="entry name" value="HIT"/>
    <property type="match status" value="1"/>
</dbReference>
<evidence type="ECO:0000256" key="1">
    <source>
        <dbReference type="PIRSR" id="PIRSR601310-1"/>
    </source>
</evidence>
<organism evidence="5 6">
    <name type="scientific">Otariodibacter oris</name>
    <dbReference type="NCBI Taxonomy" id="1032623"/>
    <lineage>
        <taxon>Bacteria</taxon>
        <taxon>Pseudomonadati</taxon>
        <taxon>Pseudomonadota</taxon>
        <taxon>Gammaproteobacteria</taxon>
        <taxon>Pasteurellales</taxon>
        <taxon>Pasteurellaceae</taxon>
        <taxon>Otariodibacter</taxon>
    </lineage>
</organism>
<dbReference type="RefSeq" id="WP_121124298.1">
    <property type="nucleotide sequence ID" value="NZ_CP016604.1"/>
</dbReference>
<dbReference type="Gene3D" id="3.30.428.10">
    <property type="entry name" value="HIT-like"/>
    <property type="match status" value="1"/>
</dbReference>
<dbReference type="OrthoDB" id="9784774at2"/>
<dbReference type="PROSITE" id="PS00892">
    <property type="entry name" value="HIT_1"/>
    <property type="match status" value="1"/>
</dbReference>